<evidence type="ECO:0000256" key="1">
    <source>
        <dbReference type="ARBA" id="ARBA00022801"/>
    </source>
</evidence>
<feature type="domain" description="RecJ OB" evidence="2">
    <location>
        <begin position="2"/>
        <end position="106"/>
    </location>
</feature>
<dbReference type="InterPro" id="IPR041122">
    <property type="entry name" value="RecJ_OB"/>
</dbReference>
<accession>A0A645DTK2</accession>
<comment type="caution">
    <text evidence="3">The sequence shown here is derived from an EMBL/GenBank/DDBJ whole genome shotgun (WGS) entry which is preliminary data.</text>
</comment>
<evidence type="ECO:0000259" key="2">
    <source>
        <dbReference type="Pfam" id="PF17768"/>
    </source>
</evidence>
<dbReference type="Gene3D" id="2.40.50.460">
    <property type="match status" value="1"/>
</dbReference>
<dbReference type="PANTHER" id="PTHR30255:SF2">
    <property type="entry name" value="SINGLE-STRANDED-DNA-SPECIFIC EXONUCLEASE RECJ"/>
    <property type="match status" value="1"/>
</dbReference>
<reference evidence="3" key="1">
    <citation type="submission" date="2019-08" db="EMBL/GenBank/DDBJ databases">
        <authorList>
            <person name="Kucharzyk K."/>
            <person name="Murdoch R.W."/>
            <person name="Higgins S."/>
            <person name="Loffler F."/>
        </authorList>
    </citation>
    <scope>NUCLEOTIDE SEQUENCE</scope>
</reference>
<keyword evidence="1" id="KW-0378">Hydrolase</keyword>
<evidence type="ECO:0000313" key="3">
    <source>
        <dbReference type="EMBL" id="MPM92605.1"/>
    </source>
</evidence>
<name>A0A645DTK2_9ZZZZ</name>
<protein>
    <recommendedName>
        <fullName evidence="2">RecJ OB domain-containing protein</fullName>
    </recommendedName>
</protein>
<dbReference type="PANTHER" id="PTHR30255">
    <property type="entry name" value="SINGLE-STRANDED-DNA-SPECIFIC EXONUCLEASE RECJ"/>
    <property type="match status" value="1"/>
</dbReference>
<dbReference type="Pfam" id="PF17768">
    <property type="entry name" value="RecJ_OB"/>
    <property type="match status" value="1"/>
</dbReference>
<organism evidence="3">
    <name type="scientific">bioreactor metagenome</name>
    <dbReference type="NCBI Taxonomy" id="1076179"/>
    <lineage>
        <taxon>unclassified sequences</taxon>
        <taxon>metagenomes</taxon>
        <taxon>ecological metagenomes</taxon>
    </lineage>
</organism>
<dbReference type="AlphaFoldDB" id="A0A645DTK2"/>
<dbReference type="EMBL" id="VSSQ01039525">
    <property type="protein sequence ID" value="MPM92605.1"/>
    <property type="molecule type" value="Genomic_DNA"/>
</dbReference>
<gene>
    <name evidence="3" type="ORF">SDC9_139740</name>
</gene>
<sequence>MDYKIDDIDSLPELIEQMNALQPFGEGNPMPLFVFRRLLVKDIKLVGNGKHLSIYLNDGSNSIKGIGFNIGFMINSIEVNQKIDIICSVEKNVWNGIESVQLNIKDLKKTK</sequence>
<dbReference type="InterPro" id="IPR051673">
    <property type="entry name" value="SSDNA_exonuclease_RecJ"/>
</dbReference>
<proteinExistence type="predicted"/>
<dbReference type="GO" id="GO:0016787">
    <property type="term" value="F:hydrolase activity"/>
    <property type="evidence" value="ECO:0007669"/>
    <property type="project" value="UniProtKB-KW"/>
</dbReference>